<dbReference type="EMBL" id="CP001140">
    <property type="protein sequence ID" value="ACL10560.1"/>
    <property type="molecule type" value="Genomic_DNA"/>
</dbReference>
<dbReference type="SUPFAM" id="SSF52540">
    <property type="entry name" value="P-loop containing nucleoside triphosphate hydrolases"/>
    <property type="match status" value="1"/>
</dbReference>
<dbReference type="Pfam" id="PF08352">
    <property type="entry name" value="oligo_HPY"/>
    <property type="match status" value="1"/>
</dbReference>
<name>B8D313_DESA1</name>
<evidence type="ECO:0000256" key="3">
    <source>
        <dbReference type="ARBA" id="ARBA00022475"/>
    </source>
</evidence>
<dbReference type="InterPro" id="IPR050388">
    <property type="entry name" value="ABC_Ni/Peptide_Import"/>
</dbReference>
<accession>B8D313</accession>
<evidence type="ECO:0000256" key="4">
    <source>
        <dbReference type="ARBA" id="ARBA00022741"/>
    </source>
</evidence>
<dbReference type="GO" id="GO:0016887">
    <property type="term" value="F:ATP hydrolysis activity"/>
    <property type="evidence" value="ECO:0007669"/>
    <property type="project" value="InterPro"/>
</dbReference>
<dbReference type="InterPro" id="IPR017871">
    <property type="entry name" value="ABC_transporter-like_CS"/>
</dbReference>
<dbReference type="PANTHER" id="PTHR43297">
    <property type="entry name" value="OLIGOPEPTIDE TRANSPORT ATP-BINDING PROTEIN APPD"/>
    <property type="match status" value="1"/>
</dbReference>
<dbReference type="Gene3D" id="3.40.50.300">
    <property type="entry name" value="P-loop containing nucleotide triphosphate hydrolases"/>
    <property type="match status" value="1"/>
</dbReference>
<dbReference type="STRING" id="490899.DKAM_0234"/>
<dbReference type="PROSITE" id="PS50893">
    <property type="entry name" value="ABC_TRANSPORTER_2"/>
    <property type="match status" value="1"/>
</dbReference>
<dbReference type="SMART" id="SM00382">
    <property type="entry name" value="AAA"/>
    <property type="match status" value="1"/>
</dbReference>
<dbReference type="GO" id="GO:0005886">
    <property type="term" value="C:plasma membrane"/>
    <property type="evidence" value="ECO:0007669"/>
    <property type="project" value="UniProtKB-SubCell"/>
</dbReference>
<dbReference type="eggNOG" id="arCOG00181">
    <property type="taxonomic scope" value="Archaea"/>
</dbReference>
<keyword evidence="4" id="KW-0547">Nucleotide-binding</keyword>
<evidence type="ECO:0000256" key="5">
    <source>
        <dbReference type="ARBA" id="ARBA00022840"/>
    </source>
</evidence>
<dbReference type="InterPro" id="IPR003593">
    <property type="entry name" value="AAA+_ATPase"/>
</dbReference>
<dbReference type="Pfam" id="PF00005">
    <property type="entry name" value="ABC_tran"/>
    <property type="match status" value="1"/>
</dbReference>
<dbReference type="Proteomes" id="UP000006903">
    <property type="component" value="Chromosome"/>
</dbReference>
<keyword evidence="5" id="KW-0067">ATP-binding</keyword>
<dbReference type="NCBIfam" id="TIGR01727">
    <property type="entry name" value="oligo_HPY"/>
    <property type="match status" value="1"/>
</dbReference>
<keyword evidence="3" id="KW-1003">Cell membrane</keyword>
<dbReference type="GO" id="GO:0005524">
    <property type="term" value="F:ATP binding"/>
    <property type="evidence" value="ECO:0007669"/>
    <property type="project" value="UniProtKB-KW"/>
</dbReference>
<protein>
    <submittedName>
        <fullName evidence="8">Oligopeptide/dipeptide ABC transporter, ATPase subunit</fullName>
    </submittedName>
</protein>
<feature type="domain" description="ABC transporter" evidence="7">
    <location>
        <begin position="8"/>
        <end position="257"/>
    </location>
</feature>
<dbReference type="InterPro" id="IPR013563">
    <property type="entry name" value="Oligopep_ABC_C"/>
</dbReference>
<gene>
    <name evidence="8" type="ordered locus">DKAM_0234</name>
</gene>
<proteinExistence type="predicted"/>
<evidence type="ECO:0000313" key="8">
    <source>
        <dbReference type="EMBL" id="ACL10560.1"/>
    </source>
</evidence>
<keyword evidence="6" id="KW-0472">Membrane</keyword>
<dbReference type="InterPro" id="IPR003439">
    <property type="entry name" value="ABC_transporter-like_ATP-bd"/>
</dbReference>
<evidence type="ECO:0000256" key="1">
    <source>
        <dbReference type="ARBA" id="ARBA00004202"/>
    </source>
</evidence>
<dbReference type="GO" id="GO:0015833">
    <property type="term" value="P:peptide transport"/>
    <property type="evidence" value="ECO:0007669"/>
    <property type="project" value="InterPro"/>
</dbReference>
<evidence type="ECO:0000256" key="2">
    <source>
        <dbReference type="ARBA" id="ARBA00022448"/>
    </source>
</evidence>
<evidence type="ECO:0000259" key="7">
    <source>
        <dbReference type="PROSITE" id="PS50893"/>
    </source>
</evidence>
<dbReference type="InterPro" id="IPR027417">
    <property type="entry name" value="P-loop_NTPase"/>
</dbReference>
<dbReference type="PROSITE" id="PS00211">
    <property type="entry name" value="ABC_TRANSPORTER_1"/>
    <property type="match status" value="1"/>
</dbReference>
<reference evidence="8 9" key="1">
    <citation type="journal article" date="2009" name="J. Bacteriol.">
        <title>Complete genome sequence of the anaerobic, protein-degrading hyperthermophilic crenarchaeon Desulfurococcus kamchatkensis.</title>
        <authorList>
            <person name="Ravin N.V."/>
            <person name="Mardanov A.V."/>
            <person name="Beletsky A.V."/>
            <person name="Kublanov I.V."/>
            <person name="Kolganova T.V."/>
            <person name="Lebedinsky A.V."/>
            <person name="Chernyh N.A."/>
            <person name="Bonch-Osmolovskaya E.A."/>
            <person name="Skryabin K.G."/>
        </authorList>
    </citation>
    <scope>NUCLEOTIDE SEQUENCE [LARGE SCALE GENOMIC DNA]</scope>
    <source>
        <strain evidence="9">DSM 18924 / JCM 16383 / VKM B-2413 / 1221n</strain>
    </source>
</reference>
<comment type="subcellular location">
    <subcellularLocation>
        <location evidence="1">Cell membrane</location>
        <topology evidence="1">Peripheral membrane protein</topology>
    </subcellularLocation>
</comment>
<dbReference type="PANTHER" id="PTHR43297:SF2">
    <property type="entry name" value="DIPEPTIDE TRANSPORT ATP-BINDING PROTEIN DPPD"/>
    <property type="match status" value="1"/>
</dbReference>
<evidence type="ECO:0000313" key="9">
    <source>
        <dbReference type="Proteomes" id="UP000006903"/>
    </source>
</evidence>
<dbReference type="KEGG" id="dka:DKAM_0234"/>
<evidence type="ECO:0000256" key="6">
    <source>
        <dbReference type="ARBA" id="ARBA00023136"/>
    </source>
</evidence>
<sequence length="324" mass="36265">MEAVVLAVKAVDLKIGYMDEEEKIYWAVRGVSFQVSESEIYCIVGESGCGKSTIGNAIAGILPSHAVTRGKLYIYDKKVIDNEKMDYTGIRGRIVSYIPQNPGTSLNPYETIEEQFYHVLSSVYGYDKRKSVETARRYLAMVELDPDKVLDYYPHELSGGMQQRAAISIALATGARIIVADEPTSSLDAHLRLQLIRLMRKLRDTVRLSLILITHDLVSAGRICDTIAVMYAGKIVEEGRGSLLLTEPLHPYTQMLVDAVPILGLKKPLKSIPGEPPQVGGEISWCVFRERCPVAFEKCGIHPPELYIMERKVSCWRYMNHGAR</sequence>
<organism evidence="8 9">
    <name type="scientific">Desulfurococcus amylolyticus (strain DSM 18924 / JCM 16383 / VKM B-2413 / 1221n)</name>
    <name type="common">Desulfurococcus kamchatkensis</name>
    <dbReference type="NCBI Taxonomy" id="490899"/>
    <lineage>
        <taxon>Archaea</taxon>
        <taxon>Thermoproteota</taxon>
        <taxon>Thermoprotei</taxon>
        <taxon>Desulfurococcales</taxon>
        <taxon>Desulfurococcaceae</taxon>
        <taxon>Desulfurococcus</taxon>
    </lineage>
</organism>
<dbReference type="AlphaFoldDB" id="B8D313"/>
<keyword evidence="2" id="KW-0813">Transport</keyword>
<dbReference type="HOGENOM" id="CLU_000604_1_23_2"/>
<dbReference type="CDD" id="cd03257">
    <property type="entry name" value="ABC_NikE_OppD_transporters"/>
    <property type="match status" value="1"/>
</dbReference>